<accession>A0ABX5WZH6</accession>
<keyword evidence="2" id="KW-1185">Reference proteome</keyword>
<dbReference type="Proteomes" id="UP000315947">
    <property type="component" value="Chromosome"/>
</dbReference>
<dbReference type="InterPro" id="IPR009387">
    <property type="entry name" value="HigB-2"/>
</dbReference>
<evidence type="ECO:0000313" key="1">
    <source>
        <dbReference type="EMBL" id="QDO82401.1"/>
    </source>
</evidence>
<evidence type="ECO:0000313" key="2">
    <source>
        <dbReference type="Proteomes" id="UP000315947"/>
    </source>
</evidence>
<reference evidence="1 2" key="1">
    <citation type="submission" date="2019-07" db="EMBL/GenBank/DDBJ databases">
        <title>Shewanella sp. YLB-06 whole genomic sequence.</title>
        <authorList>
            <person name="Yu L."/>
        </authorList>
    </citation>
    <scope>NUCLEOTIDE SEQUENCE [LARGE SCALE GENOMIC DNA]</scope>
    <source>
        <strain evidence="1 2">YLB-06</strain>
    </source>
</reference>
<proteinExistence type="predicted"/>
<organism evidence="1 2">
    <name type="scientific">Shewanella psychropiezotolerans</name>
    <dbReference type="NCBI Taxonomy" id="2593655"/>
    <lineage>
        <taxon>Bacteria</taxon>
        <taxon>Pseudomonadati</taxon>
        <taxon>Pseudomonadota</taxon>
        <taxon>Gammaproteobacteria</taxon>
        <taxon>Alteromonadales</taxon>
        <taxon>Shewanellaceae</taxon>
        <taxon>Shewanella</taxon>
    </lineage>
</organism>
<protein>
    <submittedName>
        <fullName evidence="1">Uncharacterized protein</fullName>
    </submittedName>
</protein>
<dbReference type="Pfam" id="PF06296">
    <property type="entry name" value="RelE"/>
    <property type="match status" value="1"/>
</dbReference>
<name>A0ABX5WZH6_9GAMM</name>
<gene>
    <name evidence="1" type="ORF">FM037_03020</name>
</gene>
<dbReference type="EMBL" id="CP041614">
    <property type="protein sequence ID" value="QDO82401.1"/>
    <property type="molecule type" value="Genomic_DNA"/>
</dbReference>
<sequence>MMRVFKSKSFNKFAASEGISDVQLVDVVREMENGLFEAELGGGVYKKRIAT</sequence>